<sequence>MKSMRNKVIPGFGMTAGITLTMLGVIVLIPMASLVIYTAQMDFHDFIHTITRERVLASFKVSFETAFAASVINTVMGLILAWVLVKYEFPGKKVMDGMIELPFALPTAVAGISLTALTTDQGWIGRIFTRWGIHIAYTKFGITIALIFIGIPFVVRAVQPVLEKMDSSCEEAAQVLGAGRAEIFRKVIFPEIRPALLTGFGLAFGRCLGEYGSVVFIAGNKPYETEIAPLMIMSELQEYDYASATAIALVMLAASFLVLFAMNLIQSKSGRIVRGGR</sequence>
<evidence type="ECO:0000256" key="8">
    <source>
        <dbReference type="ARBA" id="ARBA00025323"/>
    </source>
</evidence>
<keyword evidence="4 9" id="KW-0812">Transmembrane</keyword>
<evidence type="ECO:0000256" key="2">
    <source>
        <dbReference type="ARBA" id="ARBA00011779"/>
    </source>
</evidence>
<protein>
    <recommendedName>
        <fullName evidence="9">Sulfate transport system permease protein CysT</fullName>
    </recommendedName>
</protein>
<reference evidence="11 12" key="1">
    <citation type="submission" date="2020-10" db="EMBL/GenBank/DDBJ databases">
        <title>Blautia liquoris sp.nov., isolated from the mud in a fermentation cellar used for the production of Chinese strong-flavoured liquor.</title>
        <authorList>
            <person name="Lu L."/>
        </authorList>
    </citation>
    <scope>NUCLEOTIDE SEQUENCE [LARGE SCALE GENOMIC DNA]</scope>
    <source>
        <strain evidence="11 12">LZLJ-3</strain>
    </source>
</reference>
<dbReference type="InterPro" id="IPR005667">
    <property type="entry name" value="Sulph_transpt2"/>
</dbReference>
<evidence type="ECO:0000313" key="12">
    <source>
        <dbReference type="Proteomes" id="UP000593601"/>
    </source>
</evidence>
<feature type="transmembrane region" description="Helical" evidence="9">
    <location>
        <begin position="239"/>
        <end position="265"/>
    </location>
</feature>
<dbReference type="PROSITE" id="PS50928">
    <property type="entry name" value="ABC_TM1"/>
    <property type="match status" value="1"/>
</dbReference>
<gene>
    <name evidence="11" type="primary">cysT</name>
    <name evidence="11" type="ORF">INP51_13770</name>
</gene>
<keyword evidence="6 9" id="KW-0764">Sulfate transport</keyword>
<evidence type="ECO:0000313" key="11">
    <source>
        <dbReference type="EMBL" id="QOV19017.1"/>
    </source>
</evidence>
<comment type="subunit">
    <text evidence="2">The complex is composed of two ATP-binding proteins (CysA), two transmembrane proteins (CysT and CysW) and a solute-binding protein (CysP).</text>
</comment>
<dbReference type="Pfam" id="PF00528">
    <property type="entry name" value="BPD_transp_1"/>
    <property type="match status" value="1"/>
</dbReference>
<feature type="transmembrane region" description="Helical" evidence="9">
    <location>
        <begin position="131"/>
        <end position="155"/>
    </location>
</feature>
<comment type="function">
    <text evidence="9">Part of the ABC transporter complex (TC 3.A.1.6.1) involved in sulfate/thiosulfate import.</text>
</comment>
<dbReference type="RefSeq" id="WP_193735376.1">
    <property type="nucleotide sequence ID" value="NZ_CP063304.1"/>
</dbReference>
<evidence type="ECO:0000256" key="1">
    <source>
        <dbReference type="ARBA" id="ARBA00004141"/>
    </source>
</evidence>
<dbReference type="GO" id="GO:0005886">
    <property type="term" value="C:plasma membrane"/>
    <property type="evidence" value="ECO:0007669"/>
    <property type="project" value="InterPro"/>
</dbReference>
<name>A0A7M2RHJ4_9FIRM</name>
<dbReference type="SUPFAM" id="SSF161098">
    <property type="entry name" value="MetI-like"/>
    <property type="match status" value="1"/>
</dbReference>
<evidence type="ECO:0000256" key="5">
    <source>
        <dbReference type="ARBA" id="ARBA00022989"/>
    </source>
</evidence>
<keyword evidence="5 9" id="KW-1133">Transmembrane helix</keyword>
<evidence type="ECO:0000256" key="7">
    <source>
        <dbReference type="ARBA" id="ARBA00023136"/>
    </source>
</evidence>
<organism evidence="11 12">
    <name type="scientific">Blautia liquoris</name>
    <dbReference type="NCBI Taxonomy" id="2779518"/>
    <lineage>
        <taxon>Bacteria</taxon>
        <taxon>Bacillati</taxon>
        <taxon>Bacillota</taxon>
        <taxon>Clostridia</taxon>
        <taxon>Lachnospirales</taxon>
        <taxon>Lachnospiraceae</taxon>
        <taxon>Blautia</taxon>
    </lineage>
</organism>
<comment type="caution">
    <text evidence="9">Lacks conserved residue(s) required for the propagation of feature annotation.</text>
</comment>
<dbReference type="InterPro" id="IPR035906">
    <property type="entry name" value="MetI-like_sf"/>
</dbReference>
<dbReference type="InterPro" id="IPR000515">
    <property type="entry name" value="MetI-like"/>
</dbReference>
<proteinExistence type="inferred from homology"/>
<dbReference type="PANTHER" id="PTHR30406">
    <property type="entry name" value="SULFATE TRANSPORT SYSTEM PERMEASE PROTEIN"/>
    <property type="match status" value="1"/>
</dbReference>
<dbReference type="NCBIfam" id="TIGR00969">
    <property type="entry name" value="3a0106s02"/>
    <property type="match status" value="1"/>
</dbReference>
<keyword evidence="12" id="KW-1185">Reference proteome</keyword>
<comment type="subcellular location">
    <subcellularLocation>
        <location evidence="1">Membrane</location>
        <topology evidence="1">Multi-pass membrane protein</topology>
    </subcellularLocation>
</comment>
<accession>A0A7M2RHJ4</accession>
<dbReference type="KEGG" id="bliq:INP51_13770"/>
<evidence type="ECO:0000256" key="6">
    <source>
        <dbReference type="ARBA" id="ARBA00023032"/>
    </source>
</evidence>
<dbReference type="GO" id="GO:0015419">
    <property type="term" value="F:ABC-type sulfate transporter activity"/>
    <property type="evidence" value="ECO:0007669"/>
    <property type="project" value="UniProtKB-UniRule"/>
</dbReference>
<dbReference type="NCBIfam" id="TIGR02139">
    <property type="entry name" value="permease_CysT"/>
    <property type="match status" value="1"/>
</dbReference>
<dbReference type="CDD" id="cd06261">
    <property type="entry name" value="TM_PBP2"/>
    <property type="match status" value="1"/>
</dbReference>
<feature type="transmembrane region" description="Helical" evidence="9">
    <location>
        <begin position="12"/>
        <end position="37"/>
    </location>
</feature>
<dbReference type="InterPro" id="IPR011865">
    <property type="entry name" value="CysT_permease"/>
</dbReference>
<feature type="domain" description="ABC transmembrane type-1" evidence="10">
    <location>
        <begin position="59"/>
        <end position="262"/>
    </location>
</feature>
<evidence type="ECO:0000256" key="9">
    <source>
        <dbReference type="RuleBase" id="RU366001"/>
    </source>
</evidence>
<evidence type="ECO:0000256" key="3">
    <source>
        <dbReference type="ARBA" id="ARBA00022448"/>
    </source>
</evidence>
<comment type="similarity">
    <text evidence="9">Belongs to the binding-protein-dependent transport system permease family. CysTW subfamily.</text>
</comment>
<keyword evidence="3 9" id="KW-0813">Transport</keyword>
<feature type="transmembrane region" description="Helical" evidence="9">
    <location>
        <begin position="97"/>
        <end position="119"/>
    </location>
</feature>
<keyword evidence="7 9" id="KW-0472">Membrane</keyword>
<dbReference type="EMBL" id="CP063304">
    <property type="protein sequence ID" value="QOV19017.1"/>
    <property type="molecule type" value="Genomic_DNA"/>
</dbReference>
<dbReference type="Proteomes" id="UP000593601">
    <property type="component" value="Chromosome"/>
</dbReference>
<evidence type="ECO:0000256" key="4">
    <source>
        <dbReference type="ARBA" id="ARBA00022692"/>
    </source>
</evidence>
<feature type="transmembrane region" description="Helical" evidence="9">
    <location>
        <begin position="66"/>
        <end position="85"/>
    </location>
</feature>
<dbReference type="PANTHER" id="PTHR30406:SF8">
    <property type="entry name" value="SULFATE TRANSPORT SYSTEM PERMEASE PROTEIN CYST"/>
    <property type="match status" value="1"/>
</dbReference>
<dbReference type="FunFam" id="1.10.3720.10:FF:000004">
    <property type="entry name" value="Sulfate transport system permease protein CysT"/>
    <property type="match status" value="1"/>
</dbReference>
<dbReference type="Gene3D" id="1.10.3720.10">
    <property type="entry name" value="MetI-like"/>
    <property type="match status" value="1"/>
</dbReference>
<dbReference type="AlphaFoldDB" id="A0A7M2RHJ4"/>
<comment type="function">
    <text evidence="8">Part of the ABC transporter complex CysAWTP (TC 3.A.1.6.1) involved in sulfate/thiosulfate import. Probably responsible for the translocation of the substrate across the membrane.</text>
</comment>
<evidence type="ECO:0000259" key="10">
    <source>
        <dbReference type="PROSITE" id="PS50928"/>
    </source>
</evidence>